<sequence>MSGVGLPNDPANTAAGFAEDKGKGKSAAQDFHDDAAMDDDDEDEDDDDDEDDDEDEDEEENFDDENADDGNLEKIDLNNIVEGGRRTRGAKIDFAKAAEEHPAEGDEDEDDEEFQPTRDDTEMSG</sequence>
<evidence type="ECO:0000256" key="2">
    <source>
        <dbReference type="ARBA" id="ARBA00004123"/>
    </source>
</evidence>
<comment type="subcellular location">
    <subcellularLocation>
        <location evidence="2">Nucleus</location>
    </subcellularLocation>
</comment>
<dbReference type="InterPro" id="IPR019098">
    <property type="entry name" value="Histone_chaperone_domain_CHZ"/>
</dbReference>
<feature type="region of interest" description="Disordered" evidence="7">
    <location>
        <begin position="1"/>
        <end position="125"/>
    </location>
</feature>
<dbReference type="AlphaFoldDB" id="A0A0A1STK7"/>
<feature type="compositionally biased region" description="Basic and acidic residues" evidence="7">
    <location>
        <begin position="90"/>
        <end position="104"/>
    </location>
</feature>
<dbReference type="OrthoDB" id="2148987at2759"/>
<keyword evidence="10" id="KW-1185">Reference proteome</keyword>
<keyword evidence="5" id="KW-0539">Nucleus</keyword>
<dbReference type="Proteomes" id="UP000039046">
    <property type="component" value="Unassembled WGS sequence"/>
</dbReference>
<protein>
    <recommendedName>
        <fullName evidence="8">Histone chaperone domain-containing protein</fullName>
    </recommendedName>
</protein>
<reference evidence="9 10" key="1">
    <citation type="journal article" date="2015" name="Genome Announc.">
        <title>Draft Genome Sequence and Gene Annotation of the Entomopathogenic Fungus Verticillium hemipterigenum.</title>
        <authorList>
            <person name="Horn F."/>
            <person name="Habel A."/>
            <person name="Scharf D.H."/>
            <person name="Dworschak J."/>
            <person name="Brakhage A.A."/>
            <person name="Guthke R."/>
            <person name="Hertweck C."/>
            <person name="Linde J."/>
        </authorList>
    </citation>
    <scope>NUCLEOTIDE SEQUENCE [LARGE SCALE GENOMIC DNA]</scope>
</reference>
<keyword evidence="4" id="KW-0143">Chaperone</keyword>
<evidence type="ECO:0000256" key="7">
    <source>
        <dbReference type="SAM" id="MobiDB-lite"/>
    </source>
</evidence>
<dbReference type="GO" id="GO:0005634">
    <property type="term" value="C:nucleus"/>
    <property type="evidence" value="ECO:0007669"/>
    <property type="project" value="UniProtKB-SubCell"/>
</dbReference>
<evidence type="ECO:0000256" key="1">
    <source>
        <dbReference type="ARBA" id="ARBA00002212"/>
    </source>
</evidence>
<feature type="compositionally biased region" description="Acidic residues" evidence="7">
    <location>
        <begin position="36"/>
        <end position="70"/>
    </location>
</feature>
<evidence type="ECO:0000313" key="10">
    <source>
        <dbReference type="Proteomes" id="UP000039046"/>
    </source>
</evidence>
<proteinExistence type="inferred from homology"/>
<comment type="similarity">
    <text evidence="3">Belongs to the CHZ1 family.</text>
</comment>
<evidence type="ECO:0000256" key="3">
    <source>
        <dbReference type="ARBA" id="ARBA00008057"/>
    </source>
</evidence>
<dbReference type="SMART" id="SM01082">
    <property type="entry name" value="CHZ"/>
    <property type="match status" value="1"/>
</dbReference>
<feature type="domain" description="Histone chaperone" evidence="8">
    <location>
        <begin position="66"/>
        <end position="103"/>
    </location>
</feature>
<evidence type="ECO:0000313" key="9">
    <source>
        <dbReference type="EMBL" id="CEJ85522.1"/>
    </source>
</evidence>
<comment type="subunit">
    <text evidence="6">Forms a heterotrimer with H2A.Z-H2B, stabilizing the association of the histone dimer. Also, with a lower affinity, forms a heterotrimer with H2A-H2B.</text>
</comment>
<accession>A0A0A1STK7</accession>
<organism evidence="9 10">
    <name type="scientific">[Torrubiella] hemipterigena</name>
    <dbReference type="NCBI Taxonomy" id="1531966"/>
    <lineage>
        <taxon>Eukaryota</taxon>
        <taxon>Fungi</taxon>
        <taxon>Dikarya</taxon>
        <taxon>Ascomycota</taxon>
        <taxon>Pezizomycotina</taxon>
        <taxon>Sordariomycetes</taxon>
        <taxon>Hypocreomycetidae</taxon>
        <taxon>Hypocreales</taxon>
        <taxon>Clavicipitaceae</taxon>
        <taxon>Clavicipitaceae incertae sedis</taxon>
        <taxon>'Torrubiella' clade</taxon>
    </lineage>
</organism>
<evidence type="ECO:0000256" key="5">
    <source>
        <dbReference type="ARBA" id="ARBA00023242"/>
    </source>
</evidence>
<evidence type="ECO:0000259" key="8">
    <source>
        <dbReference type="SMART" id="SM01082"/>
    </source>
</evidence>
<feature type="compositionally biased region" description="Basic and acidic residues" evidence="7">
    <location>
        <begin position="115"/>
        <end position="125"/>
    </location>
</feature>
<dbReference type="HOGENOM" id="CLU_130004_1_0_1"/>
<evidence type="ECO:0000256" key="6">
    <source>
        <dbReference type="ARBA" id="ARBA00025877"/>
    </source>
</evidence>
<comment type="function">
    <text evidence="1">Forms a chaperone-bound H2A.Z-H2B complex that acts as a source for SWR1 complex-dependent H2A to H2A.Z histone replacement in chromatin.</text>
</comment>
<dbReference type="STRING" id="1531966.A0A0A1STK7"/>
<dbReference type="EMBL" id="CDHN01000002">
    <property type="protein sequence ID" value="CEJ85522.1"/>
    <property type="molecule type" value="Genomic_DNA"/>
</dbReference>
<dbReference type="Pfam" id="PF09649">
    <property type="entry name" value="CHZ"/>
    <property type="match status" value="1"/>
</dbReference>
<feature type="compositionally biased region" description="Acidic residues" evidence="7">
    <location>
        <begin position="105"/>
        <end position="114"/>
    </location>
</feature>
<evidence type="ECO:0000256" key="4">
    <source>
        <dbReference type="ARBA" id="ARBA00023186"/>
    </source>
</evidence>
<name>A0A0A1STK7_9HYPO</name>
<gene>
    <name evidence="9" type="ORF">VHEMI03798</name>
</gene>